<sequence length="232" mass="26283">MSETVSKKVEEYVRSSTFFIRLCEKIYDKKLGKDGKGLVPILKVTMAMPVMFQKFQTKLFDKIGVKIGCPTYRETVKILMMHDKNKDRMISREEFEGVAISMLYIAAANFFQSFMEVYMTSILLGIILTQAVTLTLVVNCAVTVQWLLGLVPTFGGLFIPSLLLQVPALVFGSALGAVIRLRILKHLVESSVEEEEEDQSLKDDKDKDEPPKLKMKDLLKGFTEIRKGIFNE</sequence>
<feature type="domain" description="EF-hand" evidence="3">
    <location>
        <begin position="70"/>
        <end position="105"/>
    </location>
</feature>
<feature type="transmembrane region" description="Helical" evidence="2">
    <location>
        <begin position="154"/>
        <end position="179"/>
    </location>
</feature>
<dbReference type="GO" id="GO:0005509">
    <property type="term" value="F:calcium ion binding"/>
    <property type="evidence" value="ECO:0007669"/>
    <property type="project" value="InterPro"/>
</dbReference>
<comment type="caution">
    <text evidence="4">The sequence shown here is derived from an EMBL/GenBank/DDBJ whole genome shotgun (WGS) entry which is preliminary data.</text>
</comment>
<keyword evidence="5" id="KW-1185">Reference proteome</keyword>
<keyword evidence="2" id="KW-1133">Transmembrane helix</keyword>
<reference evidence="4 5" key="1">
    <citation type="submission" date="2017-08" db="EMBL/GenBank/DDBJ databases">
        <title>Acidophilic green algal genome provides insights into adaptation to an acidic environment.</title>
        <authorList>
            <person name="Hirooka S."/>
            <person name="Hirose Y."/>
            <person name="Kanesaki Y."/>
            <person name="Higuchi S."/>
            <person name="Fujiwara T."/>
            <person name="Onuma R."/>
            <person name="Era A."/>
            <person name="Ohbayashi R."/>
            <person name="Uzuka A."/>
            <person name="Nozaki H."/>
            <person name="Yoshikawa H."/>
            <person name="Miyagishima S.Y."/>
        </authorList>
    </citation>
    <scope>NUCLEOTIDE SEQUENCE [LARGE SCALE GENOMIC DNA]</scope>
    <source>
        <strain evidence="4 5">NIES-2499</strain>
    </source>
</reference>
<feature type="compositionally biased region" description="Basic and acidic residues" evidence="1">
    <location>
        <begin position="199"/>
        <end position="213"/>
    </location>
</feature>
<keyword evidence="2" id="KW-0472">Membrane</keyword>
<protein>
    <recommendedName>
        <fullName evidence="3">EF-hand domain-containing protein</fullName>
    </recommendedName>
</protein>
<evidence type="ECO:0000259" key="3">
    <source>
        <dbReference type="PROSITE" id="PS50222"/>
    </source>
</evidence>
<proteinExistence type="predicted"/>
<evidence type="ECO:0000313" key="4">
    <source>
        <dbReference type="EMBL" id="GAX81328.1"/>
    </source>
</evidence>
<dbReference type="AlphaFoldDB" id="A0A250XE22"/>
<keyword evidence="2" id="KW-0812">Transmembrane</keyword>
<organism evidence="4 5">
    <name type="scientific">Chlamydomonas eustigma</name>
    <dbReference type="NCBI Taxonomy" id="1157962"/>
    <lineage>
        <taxon>Eukaryota</taxon>
        <taxon>Viridiplantae</taxon>
        <taxon>Chlorophyta</taxon>
        <taxon>core chlorophytes</taxon>
        <taxon>Chlorophyceae</taxon>
        <taxon>CS clade</taxon>
        <taxon>Chlamydomonadales</taxon>
        <taxon>Chlamydomonadaceae</taxon>
        <taxon>Chlamydomonas</taxon>
    </lineage>
</organism>
<feature type="region of interest" description="Disordered" evidence="1">
    <location>
        <begin position="192"/>
        <end position="213"/>
    </location>
</feature>
<gene>
    <name evidence="4" type="ORF">CEUSTIGMA_g8759.t1</name>
</gene>
<dbReference type="PROSITE" id="PS00018">
    <property type="entry name" value="EF_HAND_1"/>
    <property type="match status" value="1"/>
</dbReference>
<dbReference type="Proteomes" id="UP000232323">
    <property type="component" value="Unassembled WGS sequence"/>
</dbReference>
<evidence type="ECO:0000256" key="2">
    <source>
        <dbReference type="SAM" id="Phobius"/>
    </source>
</evidence>
<dbReference type="InterPro" id="IPR018247">
    <property type="entry name" value="EF_Hand_1_Ca_BS"/>
</dbReference>
<name>A0A250XE22_9CHLO</name>
<evidence type="ECO:0000256" key="1">
    <source>
        <dbReference type="SAM" id="MobiDB-lite"/>
    </source>
</evidence>
<accession>A0A250XE22</accession>
<dbReference type="InterPro" id="IPR002048">
    <property type="entry name" value="EF_hand_dom"/>
</dbReference>
<evidence type="ECO:0000313" key="5">
    <source>
        <dbReference type="Proteomes" id="UP000232323"/>
    </source>
</evidence>
<dbReference type="EMBL" id="BEGY01000064">
    <property type="protein sequence ID" value="GAX81328.1"/>
    <property type="molecule type" value="Genomic_DNA"/>
</dbReference>
<dbReference type="PROSITE" id="PS50222">
    <property type="entry name" value="EF_HAND_2"/>
    <property type="match status" value="1"/>
</dbReference>
<feature type="transmembrane region" description="Helical" evidence="2">
    <location>
        <begin position="122"/>
        <end position="148"/>
    </location>
</feature>